<reference evidence="3" key="3">
    <citation type="submission" date="2016-10" db="EMBL/GenBank/DDBJ databases">
        <authorList>
            <person name="Wibberg D."/>
        </authorList>
    </citation>
    <scope>NUCLEOTIDE SEQUENCE [LARGE SCALE GENOMIC DNA]</scope>
</reference>
<dbReference type="Gene3D" id="3.10.450.50">
    <property type="match status" value="1"/>
</dbReference>
<dbReference type="AlphaFoldDB" id="A0A1H8S7Y7"/>
<sequence length="57" mass="6292">MVVLFDASGTARDGKPYTNTYAWFLDLQDGKIVDASAFFDSISFNDLWSRLPASAAQ</sequence>
<evidence type="ECO:0000313" key="4">
    <source>
        <dbReference type="Proteomes" id="UP000198939"/>
    </source>
</evidence>
<evidence type="ECO:0000313" key="1">
    <source>
        <dbReference type="EMBL" id="SEI10125.1"/>
    </source>
</evidence>
<dbReference type="InterPro" id="IPR032710">
    <property type="entry name" value="NTF2-like_dom_sf"/>
</dbReference>
<keyword evidence="1" id="KW-0413">Isomerase</keyword>
<evidence type="ECO:0000313" key="2">
    <source>
        <dbReference type="EMBL" id="SEO74504.1"/>
    </source>
</evidence>
<reference evidence="2 4" key="2">
    <citation type="submission" date="2016-10" db="EMBL/GenBank/DDBJ databases">
        <authorList>
            <person name="Varghese N."/>
            <person name="Submissions S."/>
        </authorList>
    </citation>
    <scope>NUCLEOTIDE SEQUENCE [LARGE SCALE GENOMIC DNA]</scope>
    <source>
        <strain evidence="2 4">CGMCC 1.7071</strain>
    </source>
</reference>
<dbReference type="Proteomes" id="UP000198939">
    <property type="component" value="Unassembled WGS sequence"/>
</dbReference>
<reference evidence="1" key="1">
    <citation type="submission" date="2016-10" db="EMBL/GenBank/DDBJ databases">
        <authorList>
            <person name="de Groot N.N."/>
        </authorList>
    </citation>
    <scope>NUCLEOTIDE SEQUENCE [LARGE SCALE GENOMIC DNA]</scope>
    <source>
        <strain evidence="1">CCBAU85039</strain>
    </source>
</reference>
<dbReference type="Proteomes" id="UP000183063">
    <property type="component" value="Unassembled WGS sequence"/>
</dbReference>
<protein>
    <submittedName>
        <fullName evidence="1">Ketosteroid isomerase-related protein</fullName>
    </submittedName>
</protein>
<dbReference type="GO" id="GO:0016853">
    <property type="term" value="F:isomerase activity"/>
    <property type="evidence" value="ECO:0007669"/>
    <property type="project" value="UniProtKB-KW"/>
</dbReference>
<accession>A0A1H8S7Y7</accession>
<organism evidence="1 3">
    <name type="scientific">Rhizobium tibeticum</name>
    <dbReference type="NCBI Taxonomy" id="501024"/>
    <lineage>
        <taxon>Bacteria</taxon>
        <taxon>Pseudomonadati</taxon>
        <taxon>Pseudomonadota</taxon>
        <taxon>Alphaproteobacteria</taxon>
        <taxon>Hyphomicrobiales</taxon>
        <taxon>Rhizobiaceae</taxon>
        <taxon>Rhizobium/Agrobacterium group</taxon>
        <taxon>Rhizobium</taxon>
    </lineage>
</organism>
<evidence type="ECO:0000313" key="3">
    <source>
        <dbReference type="Proteomes" id="UP000183063"/>
    </source>
</evidence>
<keyword evidence="4" id="KW-1185">Reference proteome</keyword>
<proteinExistence type="predicted"/>
<dbReference type="SUPFAM" id="SSF54427">
    <property type="entry name" value="NTF2-like"/>
    <property type="match status" value="1"/>
</dbReference>
<dbReference type="EMBL" id="FOCV01000023">
    <property type="protein sequence ID" value="SEO74504.1"/>
    <property type="molecule type" value="Genomic_DNA"/>
</dbReference>
<name>A0A1H8S7Y7_9HYPH</name>
<dbReference type="EMBL" id="FNXB01000029">
    <property type="protein sequence ID" value="SEI10125.1"/>
    <property type="molecule type" value="Genomic_DNA"/>
</dbReference>
<gene>
    <name evidence="1" type="ORF">RTCCBAU85039_4512</name>
    <name evidence="2" type="ORF">SAMN05216228_1023112</name>
</gene>